<dbReference type="InterPro" id="IPR001173">
    <property type="entry name" value="Glyco_trans_2-like"/>
</dbReference>
<dbReference type="AlphaFoldDB" id="A0A517N8F2"/>
<name>A0A517N8F2_9BACT</name>
<dbReference type="InterPro" id="IPR029044">
    <property type="entry name" value="Nucleotide-diphossugar_trans"/>
</dbReference>
<dbReference type="RefSeq" id="WP_145169108.1">
    <property type="nucleotide sequence ID" value="NZ_CP036525.1"/>
</dbReference>
<keyword evidence="3" id="KW-0808">Transferase</keyword>
<dbReference type="OrthoDB" id="9771846at2"/>
<dbReference type="EMBL" id="CP036525">
    <property type="protein sequence ID" value="QDT03413.1"/>
    <property type="molecule type" value="Genomic_DNA"/>
</dbReference>
<dbReference type="Proteomes" id="UP000318538">
    <property type="component" value="Chromosome"/>
</dbReference>
<proteinExistence type="predicted"/>
<feature type="domain" description="Glycosyltransferase 2-like" evidence="2">
    <location>
        <begin position="4"/>
        <end position="145"/>
    </location>
</feature>
<dbReference type="Pfam" id="PF00535">
    <property type="entry name" value="Glycos_transf_2"/>
    <property type="match status" value="1"/>
</dbReference>
<gene>
    <name evidence="3" type="ORF">K227x_17950</name>
</gene>
<keyword evidence="1" id="KW-1133">Transmembrane helix</keyword>
<dbReference type="EC" id="2.4.1.-" evidence="3"/>
<dbReference type="KEGG" id="rlc:K227x_17950"/>
<evidence type="ECO:0000256" key="1">
    <source>
        <dbReference type="SAM" id="Phobius"/>
    </source>
</evidence>
<evidence type="ECO:0000313" key="4">
    <source>
        <dbReference type="Proteomes" id="UP000318538"/>
    </source>
</evidence>
<accession>A0A517N8F2</accession>
<dbReference type="GO" id="GO:0016757">
    <property type="term" value="F:glycosyltransferase activity"/>
    <property type="evidence" value="ECO:0007669"/>
    <property type="project" value="UniProtKB-KW"/>
</dbReference>
<sequence length="313" mass="35318">MKFSFVIPAFNEDRYIGRCLQSIHAQMAGEDYEIIVVDNASTDSTPDIAVQHGVTLLTLPHKYTISAVRNHGVEHSSGDILVFIDGDVYLHDTWRDNLDPVIESITSHPAVAGSVYAVDPNASWVAKVWFGPLFQKQQKVTFINGGHLLITRDLFDRIGGFDIRFETGEDHEFCERARAHGADVFNEIKLVTVHLGYPNTVGHFFRRERWHGKGNFTPISRIFASKIPIFVLMLLAAFLFSLIGPWVTGWWPAILAYPIFALALSTLAAHQWLGGFRRGFVQCMFLSWLYFTARGFSFIDVLRERLVGAAKTN</sequence>
<dbReference type="SUPFAM" id="SSF53448">
    <property type="entry name" value="Nucleotide-diphospho-sugar transferases"/>
    <property type="match status" value="1"/>
</dbReference>
<keyword evidence="4" id="KW-1185">Reference proteome</keyword>
<protein>
    <submittedName>
        <fullName evidence="3">PGL/p-HBAD biosynthesis glycosyltransferase/MT3031</fullName>
        <ecNumber evidence="3">2.4.1.-</ecNumber>
    </submittedName>
</protein>
<dbReference type="PANTHER" id="PTHR43179:SF7">
    <property type="entry name" value="RHAMNOSYLTRANSFERASE WBBL"/>
    <property type="match status" value="1"/>
</dbReference>
<evidence type="ECO:0000313" key="3">
    <source>
        <dbReference type="EMBL" id="QDT03413.1"/>
    </source>
</evidence>
<feature type="transmembrane region" description="Helical" evidence="1">
    <location>
        <begin position="254"/>
        <end position="273"/>
    </location>
</feature>
<keyword evidence="1" id="KW-0472">Membrane</keyword>
<reference evidence="3 4" key="1">
    <citation type="submission" date="2019-02" db="EMBL/GenBank/DDBJ databases">
        <title>Deep-cultivation of Planctomycetes and their phenomic and genomic characterization uncovers novel biology.</title>
        <authorList>
            <person name="Wiegand S."/>
            <person name="Jogler M."/>
            <person name="Boedeker C."/>
            <person name="Pinto D."/>
            <person name="Vollmers J."/>
            <person name="Rivas-Marin E."/>
            <person name="Kohn T."/>
            <person name="Peeters S.H."/>
            <person name="Heuer A."/>
            <person name="Rast P."/>
            <person name="Oberbeckmann S."/>
            <person name="Bunk B."/>
            <person name="Jeske O."/>
            <person name="Meyerdierks A."/>
            <person name="Storesund J.E."/>
            <person name="Kallscheuer N."/>
            <person name="Luecker S."/>
            <person name="Lage O.M."/>
            <person name="Pohl T."/>
            <person name="Merkel B.J."/>
            <person name="Hornburger P."/>
            <person name="Mueller R.-W."/>
            <person name="Bruemmer F."/>
            <person name="Labrenz M."/>
            <person name="Spormann A.M."/>
            <person name="Op den Camp H."/>
            <person name="Overmann J."/>
            <person name="Amann R."/>
            <person name="Jetten M.S.M."/>
            <person name="Mascher T."/>
            <person name="Medema M.H."/>
            <person name="Devos D.P."/>
            <person name="Kaster A.-K."/>
            <person name="Ovreas L."/>
            <person name="Rohde M."/>
            <person name="Galperin M.Y."/>
            <person name="Jogler C."/>
        </authorList>
    </citation>
    <scope>NUCLEOTIDE SEQUENCE [LARGE SCALE GENOMIC DNA]</scope>
    <source>
        <strain evidence="3 4">K22_7</strain>
    </source>
</reference>
<keyword evidence="3" id="KW-0328">Glycosyltransferase</keyword>
<dbReference type="PANTHER" id="PTHR43179">
    <property type="entry name" value="RHAMNOSYLTRANSFERASE WBBL"/>
    <property type="match status" value="1"/>
</dbReference>
<feature type="transmembrane region" description="Helical" evidence="1">
    <location>
        <begin position="229"/>
        <end position="248"/>
    </location>
</feature>
<evidence type="ECO:0000259" key="2">
    <source>
        <dbReference type="Pfam" id="PF00535"/>
    </source>
</evidence>
<keyword evidence="1" id="KW-0812">Transmembrane</keyword>
<dbReference type="Gene3D" id="3.90.550.10">
    <property type="entry name" value="Spore Coat Polysaccharide Biosynthesis Protein SpsA, Chain A"/>
    <property type="match status" value="1"/>
</dbReference>
<organism evidence="3 4">
    <name type="scientific">Rubripirellula lacrimiformis</name>
    <dbReference type="NCBI Taxonomy" id="1930273"/>
    <lineage>
        <taxon>Bacteria</taxon>
        <taxon>Pseudomonadati</taxon>
        <taxon>Planctomycetota</taxon>
        <taxon>Planctomycetia</taxon>
        <taxon>Pirellulales</taxon>
        <taxon>Pirellulaceae</taxon>
        <taxon>Rubripirellula</taxon>
    </lineage>
</organism>